<evidence type="ECO:0000313" key="2">
    <source>
        <dbReference type="Proteomes" id="UP000814128"/>
    </source>
</evidence>
<organism evidence="1 2">
    <name type="scientific">Vararia minispora EC-137</name>
    <dbReference type="NCBI Taxonomy" id="1314806"/>
    <lineage>
        <taxon>Eukaryota</taxon>
        <taxon>Fungi</taxon>
        <taxon>Dikarya</taxon>
        <taxon>Basidiomycota</taxon>
        <taxon>Agaricomycotina</taxon>
        <taxon>Agaricomycetes</taxon>
        <taxon>Russulales</taxon>
        <taxon>Lachnocladiaceae</taxon>
        <taxon>Vararia</taxon>
    </lineage>
</organism>
<comment type="caution">
    <text evidence="1">The sequence shown here is derived from an EMBL/GenBank/DDBJ whole genome shotgun (WGS) entry which is preliminary data.</text>
</comment>
<evidence type="ECO:0000313" key="1">
    <source>
        <dbReference type="EMBL" id="KAI0030691.1"/>
    </source>
</evidence>
<keyword evidence="2" id="KW-1185">Reference proteome</keyword>
<dbReference type="Proteomes" id="UP000814128">
    <property type="component" value="Unassembled WGS sequence"/>
</dbReference>
<gene>
    <name evidence="1" type="ORF">K488DRAFT_35081</name>
</gene>
<sequence>ASYSSNSGHSAESYFKDVDSEPPRDSTVHRVDSGSDAVQRPYEPPAGSYSQTGVDAAFTYKTMDREQPYDVPGDGHSDEKLRYGGKEKYAKEKGPETSAPSEGPAGKSAGGRKPEGR</sequence>
<name>A0ACB8QGH2_9AGAM</name>
<accession>A0ACB8QGH2</accession>
<feature type="non-terminal residue" evidence="1">
    <location>
        <position position="117"/>
    </location>
</feature>
<reference evidence="1" key="1">
    <citation type="submission" date="2021-02" db="EMBL/GenBank/DDBJ databases">
        <authorList>
            <consortium name="DOE Joint Genome Institute"/>
            <person name="Ahrendt S."/>
            <person name="Looney B.P."/>
            <person name="Miyauchi S."/>
            <person name="Morin E."/>
            <person name="Drula E."/>
            <person name="Courty P.E."/>
            <person name="Chicoki N."/>
            <person name="Fauchery L."/>
            <person name="Kohler A."/>
            <person name="Kuo A."/>
            <person name="Labutti K."/>
            <person name="Pangilinan J."/>
            <person name="Lipzen A."/>
            <person name="Riley R."/>
            <person name="Andreopoulos W."/>
            <person name="He G."/>
            <person name="Johnson J."/>
            <person name="Barry K.W."/>
            <person name="Grigoriev I.V."/>
            <person name="Nagy L."/>
            <person name="Hibbett D."/>
            <person name="Henrissat B."/>
            <person name="Matheny P.B."/>
            <person name="Labbe J."/>
            <person name="Martin F."/>
        </authorList>
    </citation>
    <scope>NUCLEOTIDE SEQUENCE</scope>
    <source>
        <strain evidence="1">EC-137</strain>
    </source>
</reference>
<protein>
    <submittedName>
        <fullName evidence="1">Uncharacterized protein</fullName>
    </submittedName>
</protein>
<reference evidence="1" key="2">
    <citation type="journal article" date="2022" name="New Phytol.">
        <title>Evolutionary transition to the ectomycorrhizal habit in the genomes of a hyperdiverse lineage of mushroom-forming fungi.</title>
        <authorList>
            <person name="Looney B."/>
            <person name="Miyauchi S."/>
            <person name="Morin E."/>
            <person name="Drula E."/>
            <person name="Courty P.E."/>
            <person name="Kohler A."/>
            <person name="Kuo A."/>
            <person name="LaButti K."/>
            <person name="Pangilinan J."/>
            <person name="Lipzen A."/>
            <person name="Riley R."/>
            <person name="Andreopoulos W."/>
            <person name="He G."/>
            <person name="Johnson J."/>
            <person name="Nolan M."/>
            <person name="Tritt A."/>
            <person name="Barry K.W."/>
            <person name="Grigoriev I.V."/>
            <person name="Nagy L.G."/>
            <person name="Hibbett D."/>
            <person name="Henrissat B."/>
            <person name="Matheny P.B."/>
            <person name="Labbe J."/>
            <person name="Martin F.M."/>
        </authorList>
    </citation>
    <scope>NUCLEOTIDE SEQUENCE</scope>
    <source>
        <strain evidence="1">EC-137</strain>
    </source>
</reference>
<feature type="non-terminal residue" evidence="1">
    <location>
        <position position="1"/>
    </location>
</feature>
<proteinExistence type="predicted"/>
<dbReference type="EMBL" id="MU273609">
    <property type="protein sequence ID" value="KAI0030691.1"/>
    <property type="molecule type" value="Genomic_DNA"/>
</dbReference>